<dbReference type="CDD" id="cd01433">
    <property type="entry name" value="Ribosomal_L16_L10e"/>
    <property type="match status" value="1"/>
</dbReference>
<dbReference type="PRINTS" id="PR00060">
    <property type="entry name" value="RIBOSOMALL16"/>
</dbReference>
<keyword evidence="6 8" id="KW-0934">Plastid</keyword>
<evidence type="ECO:0000256" key="5">
    <source>
        <dbReference type="RuleBase" id="RU004413"/>
    </source>
</evidence>
<reference evidence="8" key="1">
    <citation type="journal article" date="2017" name="Genome Biol. Evol.">
        <title>Plastid Phylogenomics Resolve Deep Relationships among Eupolypod II Ferns with Rapid Radiation and Rate Heterogeneity.</title>
        <authorList>
            <person name="Wei R."/>
            <person name="Yan Y.-H."/>
            <person name="Harris A.J."/>
            <person name="Kang J.-S."/>
            <person name="Shen H."/>
            <person name="Xiang Q.-P."/>
            <person name="Zhang X.-C."/>
        </authorList>
    </citation>
    <scope>NUCLEOTIDE SEQUENCE</scope>
</reference>
<feature type="compositionally biased region" description="Basic residues" evidence="7">
    <location>
        <begin position="1"/>
        <end position="17"/>
    </location>
</feature>
<dbReference type="GeneID" id="33946173"/>
<evidence type="ECO:0000256" key="7">
    <source>
        <dbReference type="SAM" id="MobiDB-lite"/>
    </source>
</evidence>
<keyword evidence="6 8" id="KW-0150">Chloroplast</keyword>
<sequence>MSLPRRTKYRKQHRGRLRGVSSRGNTISFGKFALQALEPAWITARQIEAGRRSITRCARRGGKIWIRIFPDKPVTMRPAETRMGSGKGSTEYWASAVKPGRILYELSGVPEDLAKAAMTMAAQKMPVLTRIITTVE</sequence>
<gene>
    <name evidence="4 8" type="primary">rpl16</name>
</gene>
<dbReference type="PANTHER" id="PTHR12220:SF13">
    <property type="entry name" value="LARGE RIBOSOMAL SUBUNIT PROTEIN UL16M"/>
    <property type="match status" value="1"/>
</dbReference>
<dbReference type="InterPro" id="IPR016180">
    <property type="entry name" value="Ribosomal_uL16_dom"/>
</dbReference>
<geneLocation type="chloroplast" evidence="8"/>
<dbReference type="InterPro" id="IPR047873">
    <property type="entry name" value="Ribosomal_uL16"/>
</dbReference>
<evidence type="ECO:0000256" key="6">
    <source>
        <dbReference type="RuleBase" id="RU004415"/>
    </source>
</evidence>
<dbReference type="FunFam" id="3.90.1170.10:FF:000001">
    <property type="entry name" value="50S ribosomal protein L16"/>
    <property type="match status" value="1"/>
</dbReference>
<dbReference type="PROSITE" id="PS00586">
    <property type="entry name" value="RIBOSOMAL_L16_1"/>
    <property type="match status" value="1"/>
</dbReference>
<dbReference type="PROSITE" id="PS00701">
    <property type="entry name" value="RIBOSOMAL_L16_2"/>
    <property type="match status" value="1"/>
</dbReference>
<dbReference type="SUPFAM" id="SSF54686">
    <property type="entry name" value="Ribosomal protein L16p/L10e"/>
    <property type="match status" value="1"/>
</dbReference>
<dbReference type="InterPro" id="IPR000114">
    <property type="entry name" value="Ribosomal_uL16_bact-type"/>
</dbReference>
<name>A0A248R9A8_9MONI</name>
<comment type="subcellular location">
    <subcellularLocation>
        <location evidence="4 6">Plastid</location>
        <location evidence="4 6">Chloroplast</location>
    </subcellularLocation>
</comment>
<keyword evidence="3 4" id="KW-0687">Ribonucleoprotein</keyword>
<protein>
    <recommendedName>
        <fullName evidence="4">Large ribosomal subunit protein uL16c</fullName>
    </recommendedName>
</protein>
<proteinExistence type="inferred from homology"/>
<dbReference type="PANTHER" id="PTHR12220">
    <property type="entry name" value="50S/60S RIBOSOMAL PROTEIN L16"/>
    <property type="match status" value="1"/>
</dbReference>
<feature type="region of interest" description="Disordered" evidence="7">
    <location>
        <begin position="1"/>
        <end position="21"/>
    </location>
</feature>
<evidence type="ECO:0000256" key="1">
    <source>
        <dbReference type="ARBA" id="ARBA00008931"/>
    </source>
</evidence>
<dbReference type="GO" id="GO:0009507">
    <property type="term" value="C:chloroplast"/>
    <property type="evidence" value="ECO:0007669"/>
    <property type="project" value="UniProtKB-SubCell"/>
</dbReference>
<accession>A0A248R9A8</accession>
<dbReference type="InterPro" id="IPR036920">
    <property type="entry name" value="Ribosomal_uL16_sf"/>
</dbReference>
<dbReference type="HAMAP" id="MF_01342">
    <property type="entry name" value="Ribosomal_uL16"/>
    <property type="match status" value="1"/>
</dbReference>
<dbReference type="EMBL" id="KY427332">
    <property type="protein sequence ID" value="ASU94031.1"/>
    <property type="molecule type" value="Genomic_DNA"/>
</dbReference>
<comment type="similarity">
    <text evidence="1 4 5">Belongs to the universal ribosomal protein uL16 family.</text>
</comment>
<evidence type="ECO:0000256" key="4">
    <source>
        <dbReference type="HAMAP-Rule" id="MF_01342"/>
    </source>
</evidence>
<evidence type="ECO:0000256" key="3">
    <source>
        <dbReference type="ARBA" id="ARBA00023274"/>
    </source>
</evidence>
<dbReference type="GO" id="GO:0019843">
    <property type="term" value="F:rRNA binding"/>
    <property type="evidence" value="ECO:0007669"/>
    <property type="project" value="InterPro"/>
</dbReference>
<dbReference type="NCBIfam" id="TIGR01164">
    <property type="entry name" value="rplP_bact"/>
    <property type="match status" value="1"/>
</dbReference>
<organism evidence="8">
    <name type="scientific">Asplenium prolongatum</name>
    <dbReference type="NCBI Taxonomy" id="78457"/>
    <lineage>
        <taxon>Eukaryota</taxon>
        <taxon>Viridiplantae</taxon>
        <taxon>Streptophyta</taxon>
        <taxon>Embryophyta</taxon>
        <taxon>Tracheophyta</taxon>
        <taxon>Polypodiopsida</taxon>
        <taxon>Polypodiidae</taxon>
        <taxon>Polypodiales</taxon>
        <taxon>Aspleniineae</taxon>
        <taxon>Aspleniaceae</taxon>
        <taxon>Asplenium</taxon>
    </lineage>
</organism>
<evidence type="ECO:0000313" key="8">
    <source>
        <dbReference type="EMBL" id="ASU94031.1"/>
    </source>
</evidence>
<dbReference type="RefSeq" id="YP_009425322.1">
    <property type="nucleotide sequence ID" value="NC_035838.1"/>
</dbReference>
<dbReference type="GO" id="GO:0032543">
    <property type="term" value="P:mitochondrial translation"/>
    <property type="evidence" value="ECO:0007669"/>
    <property type="project" value="TreeGrafter"/>
</dbReference>
<keyword evidence="2 4" id="KW-0689">Ribosomal protein</keyword>
<dbReference type="GO" id="GO:0003735">
    <property type="term" value="F:structural constituent of ribosome"/>
    <property type="evidence" value="ECO:0007669"/>
    <property type="project" value="InterPro"/>
</dbReference>
<dbReference type="Gene3D" id="3.90.1170.10">
    <property type="entry name" value="Ribosomal protein L10e/L16"/>
    <property type="match status" value="1"/>
</dbReference>
<dbReference type="AlphaFoldDB" id="A0A248R9A8"/>
<comment type="subunit">
    <text evidence="4 6">Part of the 50S ribosomal subunit.</text>
</comment>
<dbReference type="GO" id="GO:0005762">
    <property type="term" value="C:mitochondrial large ribosomal subunit"/>
    <property type="evidence" value="ECO:0007669"/>
    <property type="project" value="TreeGrafter"/>
</dbReference>
<dbReference type="Pfam" id="PF00252">
    <property type="entry name" value="Ribosomal_L16"/>
    <property type="match status" value="1"/>
</dbReference>
<dbReference type="InterPro" id="IPR020798">
    <property type="entry name" value="Ribosomal_uL16_CS"/>
</dbReference>
<evidence type="ECO:0000256" key="2">
    <source>
        <dbReference type="ARBA" id="ARBA00022980"/>
    </source>
</evidence>